<gene>
    <name evidence="1" type="ORF">HQN60_12680</name>
</gene>
<protein>
    <submittedName>
        <fullName evidence="1">Uncharacterized protein</fullName>
    </submittedName>
</protein>
<sequence>MFNLIPEKYRLLALGLLLLFFFAGGLRLGWVLSANSKDAAELKTVTKVAIKTDKKQASATKAAVANASAIEQTRVIYKTITKEVVKYAQSKNAADSSKTMASGVCDQRLDAEWVRIHDLAARPDIAASAPNELSEPVGKADALGVIARNYETCQQWRNEIIGWQSWWSSQTEPQSGN</sequence>
<name>A0A6M8SQB4_9NEIS</name>
<evidence type="ECO:0000313" key="1">
    <source>
        <dbReference type="EMBL" id="QKJ67493.1"/>
    </source>
</evidence>
<reference evidence="1 2" key="1">
    <citation type="submission" date="2020-05" db="EMBL/GenBank/DDBJ databases">
        <title>Complete genome sequence of Deefgea sp. D17.</title>
        <authorList>
            <person name="Bae J.-W."/>
            <person name="Han J.E."/>
        </authorList>
    </citation>
    <scope>NUCLEOTIDE SEQUENCE [LARGE SCALE GENOMIC DNA]</scope>
    <source>
        <strain evidence="1 2">D17</strain>
    </source>
</reference>
<dbReference type="KEGG" id="dee:HQN60_12680"/>
<keyword evidence="2" id="KW-1185">Reference proteome</keyword>
<dbReference type="RefSeq" id="WP_173533995.1">
    <property type="nucleotide sequence ID" value="NZ_CP054143.1"/>
</dbReference>
<organism evidence="1 2">
    <name type="scientific">Deefgea piscis</name>
    <dbReference type="NCBI Taxonomy" id="2739061"/>
    <lineage>
        <taxon>Bacteria</taxon>
        <taxon>Pseudomonadati</taxon>
        <taxon>Pseudomonadota</taxon>
        <taxon>Betaproteobacteria</taxon>
        <taxon>Neisseriales</taxon>
        <taxon>Chitinibacteraceae</taxon>
        <taxon>Deefgea</taxon>
    </lineage>
</organism>
<dbReference type="AlphaFoldDB" id="A0A6M8SQB4"/>
<accession>A0A6M8SQB4</accession>
<evidence type="ECO:0000313" key="2">
    <source>
        <dbReference type="Proteomes" id="UP000504844"/>
    </source>
</evidence>
<dbReference type="EMBL" id="CP054143">
    <property type="protein sequence ID" value="QKJ67493.1"/>
    <property type="molecule type" value="Genomic_DNA"/>
</dbReference>
<dbReference type="Proteomes" id="UP000504844">
    <property type="component" value="Chromosome"/>
</dbReference>
<proteinExistence type="predicted"/>